<keyword evidence="9" id="KW-1185">Reference proteome</keyword>
<evidence type="ECO:0000256" key="5">
    <source>
        <dbReference type="ARBA" id="ARBA00023033"/>
    </source>
</evidence>
<reference evidence="9" key="1">
    <citation type="journal article" date="2017" name="Genome Biol.">
        <title>Comparative genomics reveals high biological diversity and specific adaptations in the industrially and medically important fungal genus Aspergillus.</title>
        <authorList>
            <person name="de Vries R.P."/>
            <person name="Riley R."/>
            <person name="Wiebenga A."/>
            <person name="Aguilar-Osorio G."/>
            <person name="Amillis S."/>
            <person name="Uchima C.A."/>
            <person name="Anderluh G."/>
            <person name="Asadollahi M."/>
            <person name="Askin M."/>
            <person name="Barry K."/>
            <person name="Battaglia E."/>
            <person name="Bayram O."/>
            <person name="Benocci T."/>
            <person name="Braus-Stromeyer S.A."/>
            <person name="Caldana C."/>
            <person name="Canovas D."/>
            <person name="Cerqueira G.C."/>
            <person name="Chen F."/>
            <person name="Chen W."/>
            <person name="Choi C."/>
            <person name="Clum A."/>
            <person name="Dos Santos R.A."/>
            <person name="Damasio A.R."/>
            <person name="Diallinas G."/>
            <person name="Emri T."/>
            <person name="Fekete E."/>
            <person name="Flipphi M."/>
            <person name="Freyberg S."/>
            <person name="Gallo A."/>
            <person name="Gournas C."/>
            <person name="Habgood R."/>
            <person name="Hainaut M."/>
            <person name="Harispe M.L."/>
            <person name="Henrissat B."/>
            <person name="Hilden K.S."/>
            <person name="Hope R."/>
            <person name="Hossain A."/>
            <person name="Karabika E."/>
            <person name="Karaffa L."/>
            <person name="Karanyi Z."/>
            <person name="Krasevec N."/>
            <person name="Kuo A."/>
            <person name="Kusch H."/>
            <person name="LaButti K."/>
            <person name="Lagendijk E.L."/>
            <person name="Lapidus A."/>
            <person name="Levasseur A."/>
            <person name="Lindquist E."/>
            <person name="Lipzen A."/>
            <person name="Logrieco A.F."/>
            <person name="MacCabe A."/>
            <person name="Maekelae M.R."/>
            <person name="Malavazi I."/>
            <person name="Melin P."/>
            <person name="Meyer V."/>
            <person name="Mielnichuk N."/>
            <person name="Miskei M."/>
            <person name="Molnar A.P."/>
            <person name="Mule G."/>
            <person name="Ngan C.Y."/>
            <person name="Orejas M."/>
            <person name="Orosz E."/>
            <person name="Ouedraogo J.P."/>
            <person name="Overkamp K.M."/>
            <person name="Park H.-S."/>
            <person name="Perrone G."/>
            <person name="Piumi F."/>
            <person name="Punt P.J."/>
            <person name="Ram A.F."/>
            <person name="Ramon A."/>
            <person name="Rauscher S."/>
            <person name="Record E."/>
            <person name="Riano-Pachon D.M."/>
            <person name="Robert V."/>
            <person name="Roehrig J."/>
            <person name="Ruller R."/>
            <person name="Salamov A."/>
            <person name="Salih N.S."/>
            <person name="Samson R.A."/>
            <person name="Sandor E."/>
            <person name="Sanguinetti M."/>
            <person name="Schuetze T."/>
            <person name="Sepcic K."/>
            <person name="Shelest E."/>
            <person name="Sherlock G."/>
            <person name="Sophianopoulou V."/>
            <person name="Squina F.M."/>
            <person name="Sun H."/>
            <person name="Susca A."/>
            <person name="Todd R.B."/>
            <person name="Tsang A."/>
            <person name="Unkles S.E."/>
            <person name="van de Wiele N."/>
            <person name="van Rossen-Uffink D."/>
            <person name="Oliveira J.V."/>
            <person name="Vesth T.C."/>
            <person name="Visser J."/>
            <person name="Yu J.-H."/>
            <person name="Zhou M."/>
            <person name="Andersen M.R."/>
            <person name="Archer D.B."/>
            <person name="Baker S.E."/>
            <person name="Benoit I."/>
            <person name="Brakhage A.A."/>
            <person name="Braus G.H."/>
            <person name="Fischer R."/>
            <person name="Frisvad J.C."/>
            <person name="Goldman G.H."/>
            <person name="Houbraken J."/>
            <person name="Oakley B."/>
            <person name="Pocsi I."/>
            <person name="Scazzocchio C."/>
            <person name="Seiboth B."/>
            <person name="vanKuyk P.A."/>
            <person name="Wortman J."/>
            <person name="Dyer P.S."/>
            <person name="Grigoriev I.V."/>
        </authorList>
    </citation>
    <scope>NUCLEOTIDE SEQUENCE [LARGE SCALE GENOMIC DNA]</scope>
    <source>
        <strain evidence="9">ATCC 16872 / CBS 172.66 / WB 5094</strain>
    </source>
</reference>
<gene>
    <name evidence="8" type="ORF">ASPACDRAFT_37302</name>
</gene>
<evidence type="ECO:0000313" key="9">
    <source>
        <dbReference type="Proteomes" id="UP000184546"/>
    </source>
</evidence>
<dbReference type="PANTHER" id="PTHR13789">
    <property type="entry name" value="MONOOXYGENASE"/>
    <property type="match status" value="1"/>
</dbReference>
<dbReference type="GO" id="GO:0071949">
    <property type="term" value="F:FAD binding"/>
    <property type="evidence" value="ECO:0007669"/>
    <property type="project" value="InterPro"/>
</dbReference>
<organism evidence="8 9">
    <name type="scientific">Aspergillus aculeatus (strain ATCC 16872 / CBS 172.66 / WB 5094)</name>
    <dbReference type="NCBI Taxonomy" id="690307"/>
    <lineage>
        <taxon>Eukaryota</taxon>
        <taxon>Fungi</taxon>
        <taxon>Dikarya</taxon>
        <taxon>Ascomycota</taxon>
        <taxon>Pezizomycotina</taxon>
        <taxon>Eurotiomycetes</taxon>
        <taxon>Eurotiomycetidae</taxon>
        <taxon>Eurotiales</taxon>
        <taxon>Aspergillaceae</taxon>
        <taxon>Aspergillus</taxon>
        <taxon>Aspergillus subgen. Circumdati</taxon>
    </lineage>
</organism>
<dbReference type="InterPro" id="IPR002938">
    <property type="entry name" value="FAD-bd"/>
</dbReference>
<dbReference type="SUPFAM" id="SSF51905">
    <property type="entry name" value="FAD/NAD(P)-binding domain"/>
    <property type="match status" value="1"/>
</dbReference>
<keyword evidence="3" id="KW-0274">FAD</keyword>
<dbReference type="Proteomes" id="UP000184546">
    <property type="component" value="Unassembled WGS sequence"/>
</dbReference>
<feature type="region of interest" description="Disordered" evidence="6">
    <location>
        <begin position="27"/>
        <end position="58"/>
    </location>
</feature>
<dbReference type="OrthoDB" id="16820at2759"/>
<keyword evidence="5" id="KW-0503">Monooxygenase</keyword>
<dbReference type="InterPro" id="IPR050493">
    <property type="entry name" value="FAD-dep_Monooxygenase_BioMet"/>
</dbReference>
<keyword evidence="2" id="KW-0285">Flavoprotein</keyword>
<dbReference type="Pfam" id="PF01494">
    <property type="entry name" value="FAD_binding_3"/>
    <property type="match status" value="1"/>
</dbReference>
<evidence type="ECO:0000256" key="1">
    <source>
        <dbReference type="ARBA" id="ARBA00007992"/>
    </source>
</evidence>
<evidence type="ECO:0000256" key="4">
    <source>
        <dbReference type="ARBA" id="ARBA00023002"/>
    </source>
</evidence>
<evidence type="ECO:0000256" key="3">
    <source>
        <dbReference type="ARBA" id="ARBA00022827"/>
    </source>
</evidence>
<dbReference type="GO" id="GO:0004497">
    <property type="term" value="F:monooxygenase activity"/>
    <property type="evidence" value="ECO:0007669"/>
    <property type="project" value="UniProtKB-KW"/>
</dbReference>
<evidence type="ECO:0000259" key="7">
    <source>
        <dbReference type="Pfam" id="PF01494"/>
    </source>
</evidence>
<keyword evidence="4" id="KW-0560">Oxidoreductase</keyword>
<dbReference type="PRINTS" id="PR00420">
    <property type="entry name" value="RNGMNOXGNASE"/>
</dbReference>
<dbReference type="RefSeq" id="XP_020051155.1">
    <property type="nucleotide sequence ID" value="XM_020200286.1"/>
</dbReference>
<dbReference type="EMBL" id="KV878993">
    <property type="protein sequence ID" value="OJJ94815.1"/>
    <property type="molecule type" value="Genomic_DNA"/>
</dbReference>
<accession>A0A1L9WFD6</accession>
<proteinExistence type="inferred from homology"/>
<evidence type="ECO:0000256" key="2">
    <source>
        <dbReference type="ARBA" id="ARBA00022630"/>
    </source>
</evidence>
<dbReference type="OMA" id="MWWSTYE"/>
<dbReference type="Gene3D" id="3.50.50.60">
    <property type="entry name" value="FAD/NAD(P)-binding domain"/>
    <property type="match status" value="1"/>
</dbReference>
<feature type="domain" description="FAD-binding" evidence="7">
    <location>
        <begin position="178"/>
        <end position="378"/>
    </location>
</feature>
<sequence length="476" mass="52209">MKIVIVGGGISGLTAYLALQKHLPKPAPPAPDHEYTIYEPYNTSPEATSHERAQGATHSSALTVGGGLGVGPNGLHVLHRLDADLLRDIVSSGYMVDHSNLKSKHGRLLVKLESSGTGGRPRGPDQQPRMHMLAISRHALWSRLRRAVPDTVIVNKRVSQVIAVADGPNLVGFDDGSPPVHADLVIGADGLKSTVKHALFAEAEADPYPPHYEGLVGVGGFIPSDSVKHLVETGSMNFIFGGNGFFGYFYAESASSDLNRASPCHVSQPGDLLAWWSTYAIEKSPPDSRSLDTEDVTRQLQERYVHWTDPVVQKIIREISVESMWPTWTSPQLPTWERDGVVLVGDAAHSLPPTSGQGSSQALEDVEALVMFLSHQLRRVYAEKGQPFSARVEKEAIKVAAKQYEEMRRPRVEAILARAKNMQDRKRDMGVVQEYVMYAFMWLMGECLVVVLKSVTMSYDIDADDDGGNRLLSECL</sequence>
<dbReference type="AlphaFoldDB" id="A0A1L9WFD6"/>
<evidence type="ECO:0000256" key="6">
    <source>
        <dbReference type="SAM" id="MobiDB-lite"/>
    </source>
</evidence>
<name>A0A1L9WFD6_ASPA1</name>
<dbReference type="GeneID" id="30974100"/>
<dbReference type="PANTHER" id="PTHR13789:SF309">
    <property type="entry name" value="PUTATIVE (AFU_ORTHOLOGUE AFUA_6G14510)-RELATED"/>
    <property type="match status" value="1"/>
</dbReference>
<dbReference type="STRING" id="690307.A0A1L9WFD6"/>
<evidence type="ECO:0000313" key="8">
    <source>
        <dbReference type="EMBL" id="OJJ94815.1"/>
    </source>
</evidence>
<protein>
    <recommendedName>
        <fullName evidence="7">FAD-binding domain-containing protein</fullName>
    </recommendedName>
</protein>
<comment type="similarity">
    <text evidence="1">Belongs to the paxM FAD-dependent monooxygenase family.</text>
</comment>
<dbReference type="InterPro" id="IPR036188">
    <property type="entry name" value="FAD/NAD-bd_sf"/>
</dbReference>
<dbReference type="VEuPathDB" id="FungiDB:ASPACDRAFT_37302"/>